<dbReference type="EMBL" id="JBHTMN010000003">
    <property type="protein sequence ID" value="MFD1381940.1"/>
    <property type="molecule type" value="Genomic_DNA"/>
</dbReference>
<feature type="domain" description="Methyl-accepting transducer" evidence="10">
    <location>
        <begin position="388"/>
        <end position="624"/>
    </location>
</feature>
<evidence type="ECO:0000256" key="9">
    <source>
        <dbReference type="SAM" id="Phobius"/>
    </source>
</evidence>
<proteinExistence type="inferred from homology"/>
<reference evidence="13" key="1">
    <citation type="journal article" date="2019" name="Int. J. Syst. Evol. Microbiol.">
        <title>The Global Catalogue of Microorganisms (GCM) 10K type strain sequencing project: providing services to taxonomists for standard genome sequencing and annotation.</title>
        <authorList>
            <consortium name="The Broad Institute Genomics Platform"/>
            <consortium name="The Broad Institute Genome Sequencing Center for Infectious Disease"/>
            <person name="Wu L."/>
            <person name="Ma J."/>
        </authorList>
    </citation>
    <scope>NUCLEOTIDE SEQUENCE [LARGE SCALE GENOMIC DNA]</scope>
    <source>
        <strain evidence="13">JCM 30774</strain>
    </source>
</reference>
<dbReference type="PRINTS" id="PR00260">
    <property type="entry name" value="CHEMTRNSDUCR"/>
</dbReference>
<evidence type="ECO:0000256" key="4">
    <source>
        <dbReference type="ARBA" id="ARBA00023136"/>
    </source>
</evidence>
<dbReference type="SMART" id="SM00304">
    <property type="entry name" value="HAMP"/>
    <property type="match status" value="1"/>
</dbReference>
<feature type="transmembrane region" description="Helical" evidence="9">
    <location>
        <begin position="304"/>
        <end position="325"/>
    </location>
</feature>
<feature type="domain" description="HAMP" evidence="11">
    <location>
        <begin position="330"/>
        <end position="383"/>
    </location>
</feature>
<dbReference type="Pfam" id="PF08376">
    <property type="entry name" value="NIT"/>
    <property type="match status" value="1"/>
</dbReference>
<dbReference type="Proteomes" id="UP001597059">
    <property type="component" value="Unassembled WGS sequence"/>
</dbReference>
<dbReference type="PROSITE" id="PS50111">
    <property type="entry name" value="CHEMOTAXIS_TRANSDUC_2"/>
    <property type="match status" value="1"/>
</dbReference>
<keyword evidence="3 9" id="KW-1133">Transmembrane helix</keyword>
<evidence type="ECO:0000256" key="2">
    <source>
        <dbReference type="ARBA" id="ARBA00022692"/>
    </source>
</evidence>
<keyword evidence="13" id="KW-1185">Reference proteome</keyword>
<comment type="subcellular location">
    <subcellularLocation>
        <location evidence="1">Membrane</location>
        <topology evidence="1">Multi-pass membrane protein</topology>
    </subcellularLocation>
</comment>
<dbReference type="PANTHER" id="PTHR32089">
    <property type="entry name" value="METHYL-ACCEPTING CHEMOTAXIS PROTEIN MCPB"/>
    <property type="match status" value="1"/>
</dbReference>
<protein>
    <submittedName>
        <fullName evidence="12">Methyl-accepting chemotaxis protein</fullName>
    </submittedName>
</protein>
<evidence type="ECO:0000256" key="6">
    <source>
        <dbReference type="ARBA" id="ARBA00029447"/>
    </source>
</evidence>
<keyword evidence="2 9" id="KW-0812">Transmembrane</keyword>
<keyword evidence="4 9" id="KW-0472">Membrane</keyword>
<evidence type="ECO:0000256" key="5">
    <source>
        <dbReference type="ARBA" id="ARBA00023224"/>
    </source>
</evidence>
<evidence type="ECO:0000256" key="3">
    <source>
        <dbReference type="ARBA" id="ARBA00022989"/>
    </source>
</evidence>
<organism evidence="12 13">
    <name type="scientific">Rhodanobacter aciditrophus</name>
    <dbReference type="NCBI Taxonomy" id="1623218"/>
    <lineage>
        <taxon>Bacteria</taxon>
        <taxon>Pseudomonadati</taxon>
        <taxon>Pseudomonadota</taxon>
        <taxon>Gammaproteobacteria</taxon>
        <taxon>Lysobacterales</taxon>
        <taxon>Rhodanobacteraceae</taxon>
        <taxon>Rhodanobacter</taxon>
    </lineage>
</organism>
<dbReference type="Gene3D" id="1.10.287.950">
    <property type="entry name" value="Methyl-accepting chemotaxis protein"/>
    <property type="match status" value="1"/>
</dbReference>
<evidence type="ECO:0000313" key="12">
    <source>
        <dbReference type="EMBL" id="MFD1381940.1"/>
    </source>
</evidence>
<dbReference type="InterPro" id="IPR003660">
    <property type="entry name" value="HAMP_dom"/>
</dbReference>
<evidence type="ECO:0000256" key="7">
    <source>
        <dbReference type="PROSITE-ProRule" id="PRU00284"/>
    </source>
</evidence>
<comment type="caution">
    <text evidence="12">The sequence shown here is derived from an EMBL/GenBank/DDBJ whole genome shotgun (WGS) entry which is preliminary data.</text>
</comment>
<accession>A0ABW4AZW0</accession>
<dbReference type="CDD" id="cd11386">
    <property type="entry name" value="MCP_signal"/>
    <property type="match status" value="1"/>
</dbReference>
<feature type="region of interest" description="Disordered" evidence="8">
    <location>
        <begin position="620"/>
        <end position="644"/>
    </location>
</feature>
<evidence type="ECO:0000256" key="1">
    <source>
        <dbReference type="ARBA" id="ARBA00004141"/>
    </source>
</evidence>
<evidence type="ECO:0000259" key="10">
    <source>
        <dbReference type="PROSITE" id="PS50111"/>
    </source>
</evidence>
<dbReference type="InterPro" id="IPR013587">
    <property type="entry name" value="Nitrate/nitrite_sensing"/>
</dbReference>
<dbReference type="InterPro" id="IPR004089">
    <property type="entry name" value="MCPsignal_dom"/>
</dbReference>
<dbReference type="RefSeq" id="WP_377364444.1">
    <property type="nucleotide sequence ID" value="NZ_JBHTMN010000003.1"/>
</dbReference>
<evidence type="ECO:0000313" key="13">
    <source>
        <dbReference type="Proteomes" id="UP001597059"/>
    </source>
</evidence>
<dbReference type="PANTHER" id="PTHR32089:SF119">
    <property type="entry name" value="METHYL-ACCEPTING CHEMOTAXIS PROTEIN CTPL"/>
    <property type="match status" value="1"/>
</dbReference>
<dbReference type="Pfam" id="PF00015">
    <property type="entry name" value="MCPsignal"/>
    <property type="match status" value="1"/>
</dbReference>
<evidence type="ECO:0000259" key="11">
    <source>
        <dbReference type="PROSITE" id="PS50885"/>
    </source>
</evidence>
<dbReference type="SMART" id="SM00283">
    <property type="entry name" value="MA"/>
    <property type="match status" value="1"/>
</dbReference>
<keyword evidence="5 7" id="KW-0807">Transducer</keyword>
<dbReference type="PROSITE" id="PS50885">
    <property type="entry name" value="HAMP"/>
    <property type="match status" value="1"/>
</dbReference>
<sequence length="662" mass="71271">MLKNLKVAHAIALVGALPLILVAVLAVSYGSVLLDNIHDARRGNDVVLLSNRLDAVAHNFAVERGLTAGFLGSGGAQGKEAVAKQRLKADAASQGLKSLSPTDFEELSPETLESLLAPVLKDLERVSDVRTKVDALASDNGAFVFYSALNDKALHTVQKAITLLRTQTTVQSLSARLGLLWMKERIGQYRGALNGAFSAGAITERRFVQINGFIDNEKVWEAYFKDVASSDQKAQLGAVKQSATWQKVNQALNAFQSTPDLSQLSGPSNWFEMATARIGLVKGVSDQIASNTQAYVETLKSQTLSIFISVVIGITLVMVAVLALMRIVIRSVSSRVSAVQEAIEAVGLKKDFTVQLDARSSDEIGVIMQVLNEHLTHLSQTFAMLVGKSEESKSSMTSLISQSRTVLEESQDQSSRTDQIAAAVEEMSLTSGTISSDMQDAAKETEVIQKRAAEGRSGMLAIQGAISNLNNEVRGGYDSVQQVTGQTEQIGSILQTIESIAEQTNLLALNAAIEAARAGEQGRGFAVVADEVRSLAQRTQDSTEEIRSMIEALIASGQSALSSMESCSNMAVQSASEVSNNAEMLESLFASIESINMTIERVATAAEEQSQVSEDINQNVQQVRDRSSHIMDSVTTTADEAKETQRRFDQVVAELSSYKLRS</sequence>
<dbReference type="InterPro" id="IPR004090">
    <property type="entry name" value="Chemotax_Me-accpt_rcpt"/>
</dbReference>
<evidence type="ECO:0000256" key="8">
    <source>
        <dbReference type="SAM" id="MobiDB-lite"/>
    </source>
</evidence>
<gene>
    <name evidence="12" type="ORF">ACFQ45_01080</name>
</gene>
<name>A0ABW4AZW0_9GAMM</name>
<dbReference type="SUPFAM" id="SSF58104">
    <property type="entry name" value="Methyl-accepting chemotaxis protein (MCP) signaling domain"/>
    <property type="match status" value="1"/>
</dbReference>
<comment type="similarity">
    <text evidence="6">Belongs to the methyl-accepting chemotaxis (MCP) protein family.</text>
</comment>